<dbReference type="RefSeq" id="WP_202991491.1">
    <property type="nucleotide sequence ID" value="NZ_JAENHO010000003.1"/>
</dbReference>
<gene>
    <name evidence="1" type="ORF">JKJ07_11800</name>
</gene>
<name>A0ABS1VJW3_9ACTN</name>
<keyword evidence="2" id="KW-1185">Reference proteome</keyword>
<proteinExistence type="predicted"/>
<organism evidence="1 2">
    <name type="scientific">Paractinoplanes lichenicola</name>
    <dbReference type="NCBI Taxonomy" id="2802976"/>
    <lineage>
        <taxon>Bacteria</taxon>
        <taxon>Bacillati</taxon>
        <taxon>Actinomycetota</taxon>
        <taxon>Actinomycetes</taxon>
        <taxon>Micromonosporales</taxon>
        <taxon>Micromonosporaceae</taxon>
        <taxon>Paractinoplanes</taxon>
    </lineage>
</organism>
<sequence length="154" mass="14912">MGNLTRIIGGVIAAGAVAAGASAFTAPGVEADSSLAGGVTGGGSISVTVNGLAIVKSARVVQPLLSPNEITGVSAEITAPNGSSTVAAGSTVLARVTGTGGTEGASKPVSDWITCTQILTGTNYSCVVGANKYYNALSKIEIAVVAANSQMPTS</sequence>
<dbReference type="Proteomes" id="UP000598996">
    <property type="component" value="Unassembled WGS sequence"/>
</dbReference>
<evidence type="ECO:0000313" key="1">
    <source>
        <dbReference type="EMBL" id="MBL7254996.1"/>
    </source>
</evidence>
<accession>A0ABS1VJW3</accession>
<reference evidence="1 2" key="1">
    <citation type="submission" date="2021-01" db="EMBL/GenBank/DDBJ databases">
        <title>Actinoplanes sp. nov. LDG1-01 isolated from lichen.</title>
        <authorList>
            <person name="Saeng-In P."/>
            <person name="Phongsopitanun W."/>
            <person name="Kanchanasin P."/>
            <person name="Yuki M."/>
            <person name="Kudo T."/>
            <person name="Ohkuma M."/>
            <person name="Tanasupawat S."/>
        </authorList>
    </citation>
    <scope>NUCLEOTIDE SEQUENCE [LARGE SCALE GENOMIC DNA]</scope>
    <source>
        <strain evidence="1 2">LDG1-01</strain>
    </source>
</reference>
<evidence type="ECO:0000313" key="2">
    <source>
        <dbReference type="Proteomes" id="UP000598996"/>
    </source>
</evidence>
<dbReference type="EMBL" id="JAENHO010000003">
    <property type="protein sequence ID" value="MBL7254996.1"/>
    <property type="molecule type" value="Genomic_DNA"/>
</dbReference>
<comment type="caution">
    <text evidence="1">The sequence shown here is derived from an EMBL/GenBank/DDBJ whole genome shotgun (WGS) entry which is preliminary data.</text>
</comment>
<protein>
    <submittedName>
        <fullName evidence="1">Uncharacterized protein</fullName>
    </submittedName>
</protein>